<evidence type="ECO:0000259" key="1">
    <source>
        <dbReference type="Pfam" id="PF10120"/>
    </source>
</evidence>
<dbReference type="SUPFAM" id="SSF53639">
    <property type="entry name" value="AraD/HMP-PK domain-like"/>
    <property type="match status" value="1"/>
</dbReference>
<dbReference type="KEGG" id="tpe:Tpen_1312"/>
<name>A1RZS9_THEPD</name>
<sequence>MNLRFGEEVKGFLYAYAGEKGLEVGFIDRGGEPGGVARVEGASTPWKVKYLVENYGGIPGIVVEGEAPGKEPLLVILGRSAAEVAEMAVEVARRYAEWRSKRGRG</sequence>
<evidence type="ECO:0000313" key="3">
    <source>
        <dbReference type="Proteomes" id="UP000000641"/>
    </source>
</evidence>
<dbReference type="RefSeq" id="WP_011752974.1">
    <property type="nucleotide sequence ID" value="NC_008698.1"/>
</dbReference>
<dbReference type="STRING" id="368408.Tpen_1312"/>
<dbReference type="GeneID" id="80458147"/>
<dbReference type="EMBL" id="CP000505">
    <property type="protein sequence ID" value="ABL78709.1"/>
    <property type="molecule type" value="Genomic_DNA"/>
</dbReference>
<dbReference type="Pfam" id="PF10120">
    <property type="entry name" value="ThiN"/>
    <property type="match status" value="1"/>
</dbReference>
<keyword evidence="3" id="KW-1185">Reference proteome</keyword>
<dbReference type="InterPro" id="IPR019293">
    <property type="entry name" value="ThiN"/>
</dbReference>
<organism evidence="2 3">
    <name type="scientific">Thermofilum pendens (strain DSM 2475 / Hrk 5)</name>
    <dbReference type="NCBI Taxonomy" id="368408"/>
    <lineage>
        <taxon>Archaea</taxon>
        <taxon>Thermoproteota</taxon>
        <taxon>Thermoprotei</taxon>
        <taxon>Thermofilales</taxon>
        <taxon>Thermofilaceae</taxon>
        <taxon>Thermofilum</taxon>
    </lineage>
</organism>
<protein>
    <recommendedName>
        <fullName evidence="1">Thiamine-phosphate synthase ThiN domain-containing protein</fullName>
    </recommendedName>
</protein>
<dbReference type="Proteomes" id="UP000000641">
    <property type="component" value="Chromosome"/>
</dbReference>
<dbReference type="HOGENOM" id="CLU_2230519_0_0_2"/>
<feature type="domain" description="Thiamine-phosphate synthase ThiN" evidence="1">
    <location>
        <begin position="1"/>
        <end position="89"/>
    </location>
</feature>
<dbReference type="InterPro" id="IPR036409">
    <property type="entry name" value="Aldolase_II/adducin_N_sf"/>
</dbReference>
<evidence type="ECO:0000313" key="2">
    <source>
        <dbReference type="EMBL" id="ABL78709.1"/>
    </source>
</evidence>
<reference evidence="3" key="1">
    <citation type="journal article" date="2008" name="J. Bacteriol.">
        <title>Genome sequence of Thermofilum pendens reveals an exceptional loss of biosynthetic pathways without genome reduction.</title>
        <authorList>
            <person name="Anderson I."/>
            <person name="Rodriguez J."/>
            <person name="Susanti D."/>
            <person name="Porat I."/>
            <person name="Reich C."/>
            <person name="Ulrich L.E."/>
            <person name="Elkins J.G."/>
            <person name="Mavromatis K."/>
            <person name="Lykidis A."/>
            <person name="Kim E."/>
            <person name="Thompson L.S."/>
            <person name="Nolan M."/>
            <person name="Land M."/>
            <person name="Copeland A."/>
            <person name="Lapidus A."/>
            <person name="Lucas S."/>
            <person name="Detter C."/>
            <person name="Zhulin I.B."/>
            <person name="Olsen G.J."/>
            <person name="Whitman W."/>
            <person name="Mukhopadhyay B."/>
            <person name="Bristow J."/>
            <person name="Kyrpides N."/>
        </authorList>
    </citation>
    <scope>NUCLEOTIDE SEQUENCE [LARGE SCALE GENOMIC DNA]</scope>
    <source>
        <strain evidence="3">DSM 2475 / Hrk 5</strain>
    </source>
</reference>
<dbReference type="eggNOG" id="arCOG00021">
    <property type="taxonomic scope" value="Archaea"/>
</dbReference>
<proteinExistence type="predicted"/>
<dbReference type="AlphaFoldDB" id="A1RZS9"/>
<gene>
    <name evidence="2" type="ordered locus">Tpen_1312</name>
</gene>
<accession>A1RZS9</accession>
<dbReference type="EnsemblBacteria" id="ABL78709">
    <property type="protein sequence ID" value="ABL78709"/>
    <property type="gene ID" value="Tpen_1312"/>
</dbReference>
<dbReference type="Gene3D" id="3.40.225.10">
    <property type="entry name" value="Class II aldolase/adducin N-terminal domain"/>
    <property type="match status" value="1"/>
</dbReference>